<dbReference type="CDD" id="cd06225">
    <property type="entry name" value="HAMP"/>
    <property type="match status" value="1"/>
</dbReference>
<dbReference type="SUPFAM" id="SSF47384">
    <property type="entry name" value="Homodimeric domain of signal transducing histidine kinase"/>
    <property type="match status" value="1"/>
</dbReference>
<evidence type="ECO:0000256" key="8">
    <source>
        <dbReference type="ARBA" id="ARBA00022741"/>
    </source>
</evidence>
<keyword evidence="11 14" id="KW-1133">Transmembrane helix</keyword>
<dbReference type="InterPro" id="IPR036097">
    <property type="entry name" value="HisK_dim/P_sf"/>
</dbReference>
<dbReference type="FunFam" id="3.30.565.10:FF:000006">
    <property type="entry name" value="Sensor histidine kinase WalK"/>
    <property type="match status" value="1"/>
</dbReference>
<evidence type="ECO:0000256" key="5">
    <source>
        <dbReference type="ARBA" id="ARBA00022553"/>
    </source>
</evidence>
<keyword evidence="8" id="KW-0547">Nucleotide-binding</keyword>
<evidence type="ECO:0000256" key="4">
    <source>
        <dbReference type="ARBA" id="ARBA00022475"/>
    </source>
</evidence>
<keyword evidence="12" id="KW-0902">Two-component regulatory system</keyword>
<evidence type="ECO:0000256" key="6">
    <source>
        <dbReference type="ARBA" id="ARBA00022679"/>
    </source>
</evidence>
<proteinExistence type="predicted"/>
<dbReference type="GO" id="GO:0005886">
    <property type="term" value="C:plasma membrane"/>
    <property type="evidence" value="ECO:0007669"/>
    <property type="project" value="UniProtKB-SubCell"/>
</dbReference>
<dbReference type="Proteomes" id="UP000184114">
    <property type="component" value="Unassembled WGS sequence"/>
</dbReference>
<dbReference type="FunFam" id="1.10.287.130:FF:000001">
    <property type="entry name" value="Two-component sensor histidine kinase"/>
    <property type="match status" value="1"/>
</dbReference>
<feature type="transmembrane region" description="Helical" evidence="14">
    <location>
        <begin position="165"/>
        <end position="188"/>
    </location>
</feature>
<dbReference type="SMART" id="SM00388">
    <property type="entry name" value="HisKA"/>
    <property type="match status" value="1"/>
</dbReference>
<evidence type="ECO:0000256" key="13">
    <source>
        <dbReference type="ARBA" id="ARBA00023136"/>
    </source>
</evidence>
<comment type="subcellular location">
    <subcellularLocation>
        <location evidence="2">Cell membrane</location>
        <topology evidence="2">Multi-pass membrane protein</topology>
    </subcellularLocation>
</comment>
<feature type="domain" description="Histidine kinase" evidence="15">
    <location>
        <begin position="249"/>
        <end position="463"/>
    </location>
</feature>
<accession>A0A1M4S564</accession>
<dbReference type="EMBL" id="FQTY01000001">
    <property type="protein sequence ID" value="SHE27343.1"/>
    <property type="molecule type" value="Genomic_DNA"/>
</dbReference>
<feature type="domain" description="HAMP" evidence="16">
    <location>
        <begin position="189"/>
        <end position="241"/>
    </location>
</feature>
<dbReference type="SUPFAM" id="SSF55874">
    <property type="entry name" value="ATPase domain of HSP90 chaperone/DNA topoisomerase II/histidine kinase"/>
    <property type="match status" value="1"/>
</dbReference>
<evidence type="ECO:0000256" key="11">
    <source>
        <dbReference type="ARBA" id="ARBA00022989"/>
    </source>
</evidence>
<keyword evidence="13 14" id="KW-0472">Membrane</keyword>
<evidence type="ECO:0000256" key="14">
    <source>
        <dbReference type="SAM" id="Phobius"/>
    </source>
</evidence>
<gene>
    <name evidence="17" type="ORF">SAMN02745784_00036</name>
</gene>
<evidence type="ECO:0000256" key="9">
    <source>
        <dbReference type="ARBA" id="ARBA00022777"/>
    </source>
</evidence>
<dbReference type="PROSITE" id="PS50109">
    <property type="entry name" value="HIS_KIN"/>
    <property type="match status" value="1"/>
</dbReference>
<keyword evidence="6" id="KW-0808">Transferase</keyword>
<dbReference type="Pfam" id="PF02518">
    <property type="entry name" value="HATPase_c"/>
    <property type="match status" value="1"/>
</dbReference>
<comment type="catalytic activity">
    <reaction evidence="1">
        <text>ATP + protein L-histidine = ADP + protein N-phospho-L-histidine.</text>
        <dbReference type="EC" id="2.7.13.3"/>
    </reaction>
</comment>
<evidence type="ECO:0000313" key="17">
    <source>
        <dbReference type="EMBL" id="SHE27343.1"/>
    </source>
</evidence>
<dbReference type="SMART" id="SM00387">
    <property type="entry name" value="HATPase_c"/>
    <property type="match status" value="1"/>
</dbReference>
<dbReference type="Pfam" id="PF00512">
    <property type="entry name" value="HisKA"/>
    <property type="match status" value="1"/>
</dbReference>
<keyword evidence="9 17" id="KW-0418">Kinase</keyword>
<dbReference type="SMART" id="SM00304">
    <property type="entry name" value="HAMP"/>
    <property type="match status" value="1"/>
</dbReference>
<dbReference type="Gene3D" id="1.10.287.130">
    <property type="match status" value="1"/>
</dbReference>
<dbReference type="InterPro" id="IPR036890">
    <property type="entry name" value="HATPase_C_sf"/>
</dbReference>
<dbReference type="Gene3D" id="6.10.340.10">
    <property type="match status" value="1"/>
</dbReference>
<dbReference type="PANTHER" id="PTHR45528:SF1">
    <property type="entry name" value="SENSOR HISTIDINE KINASE CPXA"/>
    <property type="match status" value="1"/>
</dbReference>
<dbReference type="STRING" id="1123404.SAMN02745784_00036"/>
<dbReference type="InterPro" id="IPR003661">
    <property type="entry name" value="HisK_dim/P_dom"/>
</dbReference>
<dbReference type="InterPro" id="IPR005467">
    <property type="entry name" value="His_kinase_dom"/>
</dbReference>
<dbReference type="PROSITE" id="PS50885">
    <property type="entry name" value="HAMP"/>
    <property type="match status" value="1"/>
</dbReference>
<name>A0A1M4S564_9FIRM</name>
<dbReference type="Pfam" id="PF00672">
    <property type="entry name" value="HAMP"/>
    <property type="match status" value="1"/>
</dbReference>
<organism evidence="17 18">
    <name type="scientific">Tissierella praeacuta DSM 18095</name>
    <dbReference type="NCBI Taxonomy" id="1123404"/>
    <lineage>
        <taxon>Bacteria</taxon>
        <taxon>Bacillati</taxon>
        <taxon>Bacillota</taxon>
        <taxon>Tissierellia</taxon>
        <taxon>Tissierellales</taxon>
        <taxon>Tissierellaceae</taxon>
        <taxon>Tissierella</taxon>
    </lineage>
</organism>
<dbReference type="AlphaFoldDB" id="A0A1M4S564"/>
<reference evidence="18" key="1">
    <citation type="submission" date="2016-11" db="EMBL/GenBank/DDBJ databases">
        <authorList>
            <person name="Varghese N."/>
            <person name="Submissions S."/>
        </authorList>
    </citation>
    <scope>NUCLEOTIDE SEQUENCE [LARGE SCALE GENOMIC DNA]</scope>
    <source>
        <strain evidence="18">DSM 18095</strain>
    </source>
</reference>
<keyword evidence="10" id="KW-0067">ATP-binding</keyword>
<evidence type="ECO:0000256" key="3">
    <source>
        <dbReference type="ARBA" id="ARBA00012438"/>
    </source>
</evidence>
<dbReference type="EC" id="2.7.13.3" evidence="3"/>
<evidence type="ECO:0000256" key="10">
    <source>
        <dbReference type="ARBA" id="ARBA00022840"/>
    </source>
</evidence>
<dbReference type="PANTHER" id="PTHR45528">
    <property type="entry name" value="SENSOR HISTIDINE KINASE CPXA"/>
    <property type="match status" value="1"/>
</dbReference>
<dbReference type="PRINTS" id="PR00344">
    <property type="entry name" value="BCTRLSENSOR"/>
</dbReference>
<evidence type="ECO:0000256" key="1">
    <source>
        <dbReference type="ARBA" id="ARBA00000085"/>
    </source>
</evidence>
<evidence type="ECO:0000256" key="12">
    <source>
        <dbReference type="ARBA" id="ARBA00023012"/>
    </source>
</evidence>
<feature type="transmembrane region" description="Helical" evidence="14">
    <location>
        <begin position="12"/>
        <end position="32"/>
    </location>
</feature>
<evidence type="ECO:0000256" key="7">
    <source>
        <dbReference type="ARBA" id="ARBA00022692"/>
    </source>
</evidence>
<evidence type="ECO:0000259" key="15">
    <source>
        <dbReference type="PROSITE" id="PS50109"/>
    </source>
</evidence>
<dbReference type="CDD" id="cd00082">
    <property type="entry name" value="HisKA"/>
    <property type="match status" value="1"/>
</dbReference>
<evidence type="ECO:0000256" key="2">
    <source>
        <dbReference type="ARBA" id="ARBA00004651"/>
    </source>
</evidence>
<dbReference type="GeneID" id="90994729"/>
<dbReference type="InterPro" id="IPR003660">
    <property type="entry name" value="HAMP_dom"/>
</dbReference>
<evidence type="ECO:0000313" key="18">
    <source>
        <dbReference type="Proteomes" id="UP000184114"/>
    </source>
</evidence>
<dbReference type="InterPro" id="IPR004358">
    <property type="entry name" value="Sig_transdc_His_kin-like_C"/>
</dbReference>
<keyword evidence="4" id="KW-1003">Cell membrane</keyword>
<keyword evidence="18" id="KW-1185">Reference proteome</keyword>
<dbReference type="InterPro" id="IPR003594">
    <property type="entry name" value="HATPase_dom"/>
</dbReference>
<dbReference type="GO" id="GO:0005524">
    <property type="term" value="F:ATP binding"/>
    <property type="evidence" value="ECO:0007669"/>
    <property type="project" value="UniProtKB-KW"/>
</dbReference>
<keyword evidence="5" id="KW-0597">Phosphoprotein</keyword>
<dbReference type="RefSeq" id="WP_072971421.1">
    <property type="nucleotide sequence ID" value="NZ_FQTY01000001.1"/>
</dbReference>
<dbReference type="Gene3D" id="3.30.565.10">
    <property type="entry name" value="Histidine kinase-like ATPase, C-terminal domain"/>
    <property type="match status" value="1"/>
</dbReference>
<dbReference type="InterPro" id="IPR050398">
    <property type="entry name" value="HssS/ArlS-like"/>
</dbReference>
<dbReference type="GO" id="GO:0000155">
    <property type="term" value="F:phosphorelay sensor kinase activity"/>
    <property type="evidence" value="ECO:0007669"/>
    <property type="project" value="InterPro"/>
</dbReference>
<dbReference type="SUPFAM" id="SSF158472">
    <property type="entry name" value="HAMP domain-like"/>
    <property type="match status" value="1"/>
</dbReference>
<keyword evidence="7 14" id="KW-0812">Transmembrane</keyword>
<protein>
    <recommendedName>
        <fullName evidence="3">histidine kinase</fullName>
        <ecNumber evidence="3">2.7.13.3</ecNumber>
    </recommendedName>
</protein>
<evidence type="ECO:0000259" key="16">
    <source>
        <dbReference type="PROSITE" id="PS50885"/>
    </source>
</evidence>
<sequence length="466" mass="52812">MKKSIKIRLVKNFMLIIIITVVILEIVLINGVKDYYYKNIEDILTNQIEFSIDYYLRYFSSDTLEDTIIDDVDAFWQHTTAQVQILNFDGELLMDSLGVANDNSNLYPDIKNAVNGQKGVWVGNVNYYSSPVMSVSIPIKDRDKIIGLIRFITSLKGTNDMIKSISFLLLGMGLIVIFISGIVSIFLADSIVRPLKEVTQIAEKMADGQLKVRSNIQLQDEIGKLSDTLNYMAEELIKKEQIKNDFISSISHELRTPLTSIKGWAITLRSEDFGGNEIVLDGLEIIEKESDRLSNMVEDLLDFSRFVSGRIKLENDEFQIKDTIEMIGKQLTPRAINNRIEFIINIDQNLGYMLGDENRIKQVLINLLDNAFKFTSEDGKVILNAYKEDDNLVLEVKDTGIGISEEDLPKIKEKFYKGKNSKSHSGIGLSICDEIVKLHNGIMEITSNINEGTKVTIKLPLREAFK</sequence>